<reference evidence="4" key="1">
    <citation type="submission" date="2025-08" db="UniProtKB">
        <authorList>
            <consortium name="Ensembl"/>
        </authorList>
    </citation>
    <scope>IDENTIFICATION</scope>
</reference>
<dbReference type="InterPro" id="IPR011989">
    <property type="entry name" value="ARM-like"/>
</dbReference>
<evidence type="ECO:0000259" key="2">
    <source>
        <dbReference type="Pfam" id="PF24173"/>
    </source>
</evidence>
<dbReference type="GO" id="GO:0005737">
    <property type="term" value="C:cytoplasm"/>
    <property type="evidence" value="ECO:0007669"/>
    <property type="project" value="TreeGrafter"/>
</dbReference>
<dbReference type="InterPro" id="IPR052587">
    <property type="entry name" value="TELO2-interacting_protein_1"/>
</dbReference>
<feature type="region of interest" description="Disordered" evidence="1">
    <location>
        <begin position="1071"/>
        <end position="1130"/>
    </location>
</feature>
<evidence type="ECO:0000313" key="5">
    <source>
        <dbReference type="Proteomes" id="UP000694545"/>
    </source>
</evidence>
<dbReference type="PANTHER" id="PTHR18460">
    <property type="entry name" value="TEL2 INTERACTING PROTEIN 1 TTI1 FAMILY MEMBER"/>
    <property type="match status" value="1"/>
</dbReference>
<dbReference type="InterPro" id="IPR016024">
    <property type="entry name" value="ARM-type_fold"/>
</dbReference>
<protein>
    <submittedName>
        <fullName evidence="4">TELO2 interacting protein 1</fullName>
    </submittedName>
</protein>
<feature type="domain" description="TTI1 N-terminal TPR" evidence="2">
    <location>
        <begin position="11"/>
        <end position="345"/>
    </location>
</feature>
<evidence type="ECO:0000256" key="1">
    <source>
        <dbReference type="SAM" id="MobiDB-lite"/>
    </source>
</evidence>
<evidence type="ECO:0000259" key="3">
    <source>
        <dbReference type="Pfam" id="PF24181"/>
    </source>
</evidence>
<name>A0A8D2L2K3_VARKO</name>
<sequence length="1130" mass="121888">MAVFDTPQEAFGALRPVCVQLTKAQTVENVARLHSQLQVVGDAALQELQEYVLFPLRFTLKTPGRKRERMVQSVVECVTFVLSVTRVEKPDLLLELFSELCVCLAAPSSPHQLAPLPEELRQAVAQALQALLHSASAEALLPLYQPAALPVLGFAVSLLLALAEQEKAKPARLAALRCLQALLLQRDDPEEHGALRGEEAQRCGDLFASFLPGIATTLSRIITGDARQGHAVVVSAIELFSRTVGLVMADEQLLRVPPEGEQATTAPGRTAGLVVHRGQAWARGTAAKLAILIGKVAASASAHPHWKARQALVEMVRLLVTRCSRSLAGSVGQLLKALVGLVNDDRPEIQKQSHAVLRAVAAQGALARDRQLADILAEDLHSLATALPRLMDSQDDQGKISTLNLLLGYVKLLGPKVNVVLTSASHLQRLSKALLQVLELEVKDVKVVEERCGGPGGLGEAAGPSPGLWHTGHAQTKSFRFFTDDRILILLQQICQVLGYYGDLYLLADHFTELYRESVLYRKQAALVLNELIAGAAGLAADALLERETAPGAEDLREVMRSILEEYVDQANWHLVTSLQADELTVGPAVHHTGLPALPPRAPPLGPRPTVHSMNSNIWQICIQLEGIGRFAHALGEDFQLLLISALYPVLEKAGDPTLLISQTAREAMADICRACAYASIPDLINRNADYLVNGISLHLRHRAHEPRALQVLEAMLRHSDAAVLPLVEDVLRDTLARVDQCHSDRAPAFLGVLHTLMVTLGPQARKDLVRGSSSSSSGAAGQREGVPACAAEELEGFFLGYVEQKRISEGDLPDAEEEGQRSPGPGGLAPEAEGRVPPHARTAKEVLERCVHLLSDKSLRVRLKVLDVLELCVALLAPLPNLLLPLAHRTWPALVARLTNDDPLAVLRAFQVLCTLGAHSGDFLRRRFSKDVLPKLAGSLVTQAPVSARAGPTYSHTLAFKLQLAVLQGLGVLSVALDLGAADLDRVAVSCLPYLSAKQPARLQEAACSVFLHLMQVDPDATWLFLGDVWSPHPYVPPHPALRPVRLAGAGRKRDEFSDNVGRLLDTLHAREGTEPRRGASSCAQREAAGSAQDSGRGRRSREAAAPPQREGAPGPEDERCAARAFPGA</sequence>
<dbReference type="FunFam" id="1.25.10.10:FF:000229">
    <property type="entry name" value="TELO2-interacting protein 1 homolog"/>
    <property type="match status" value="1"/>
</dbReference>
<keyword evidence="5" id="KW-1185">Reference proteome</keyword>
<feature type="domain" description="TTI1 C-terminal TPR" evidence="3">
    <location>
        <begin position="753"/>
        <end position="1024"/>
    </location>
</feature>
<dbReference type="OMA" id="PHPKKPW"/>
<proteinExistence type="predicted"/>
<dbReference type="Pfam" id="PF21547">
    <property type="entry name" value="TTI1"/>
    <property type="match status" value="1"/>
</dbReference>
<dbReference type="Proteomes" id="UP000694545">
    <property type="component" value="Unplaced"/>
</dbReference>
<dbReference type="InterPro" id="IPR057567">
    <property type="entry name" value="TPR_TTI1_C"/>
</dbReference>
<dbReference type="Gene3D" id="1.25.10.10">
    <property type="entry name" value="Leucine-rich Repeat Variant"/>
    <property type="match status" value="2"/>
</dbReference>
<dbReference type="Pfam" id="PF24173">
    <property type="entry name" value="TPR_TTI1_N"/>
    <property type="match status" value="1"/>
</dbReference>
<dbReference type="PANTHER" id="PTHR18460:SF3">
    <property type="entry name" value="TELO2-INTERACTING PROTEIN 1 HOMOLOG"/>
    <property type="match status" value="1"/>
</dbReference>
<dbReference type="Ensembl" id="ENSVKKT00000016105.1">
    <property type="protein sequence ID" value="ENSVKKP00000015732.1"/>
    <property type="gene ID" value="ENSVKKG00000010734.1"/>
</dbReference>
<dbReference type="AlphaFoldDB" id="A0A8D2L2K3"/>
<accession>A0A8D2L2K3</accession>
<evidence type="ECO:0000313" key="4">
    <source>
        <dbReference type="Ensembl" id="ENSVKKP00000015732.1"/>
    </source>
</evidence>
<dbReference type="InterPro" id="IPR057566">
    <property type="entry name" value="TPR_TTI1_N"/>
</dbReference>
<feature type="region of interest" description="Disordered" evidence="1">
    <location>
        <begin position="812"/>
        <end position="837"/>
    </location>
</feature>
<dbReference type="InterPro" id="IPR049362">
    <property type="entry name" value="TTI1_rpt"/>
</dbReference>
<organism evidence="4 5">
    <name type="scientific">Varanus komodoensis</name>
    <name type="common">Komodo dragon</name>
    <dbReference type="NCBI Taxonomy" id="61221"/>
    <lineage>
        <taxon>Eukaryota</taxon>
        <taxon>Metazoa</taxon>
        <taxon>Chordata</taxon>
        <taxon>Craniata</taxon>
        <taxon>Vertebrata</taxon>
        <taxon>Euteleostomi</taxon>
        <taxon>Lepidosauria</taxon>
        <taxon>Squamata</taxon>
        <taxon>Bifurcata</taxon>
        <taxon>Unidentata</taxon>
        <taxon>Episquamata</taxon>
        <taxon>Toxicofera</taxon>
        <taxon>Anguimorpha</taxon>
        <taxon>Paleoanguimorpha</taxon>
        <taxon>Varanoidea</taxon>
        <taxon>Varanidae</taxon>
        <taxon>Varanus</taxon>
    </lineage>
</organism>
<dbReference type="Pfam" id="PF24176">
    <property type="entry name" value="TPR_TTI1_2nd"/>
    <property type="match status" value="1"/>
</dbReference>
<dbReference type="SUPFAM" id="SSF48371">
    <property type="entry name" value="ARM repeat"/>
    <property type="match status" value="1"/>
</dbReference>
<reference evidence="4" key="2">
    <citation type="submission" date="2025-09" db="UniProtKB">
        <authorList>
            <consortium name="Ensembl"/>
        </authorList>
    </citation>
    <scope>IDENTIFICATION</scope>
</reference>
<dbReference type="Pfam" id="PF24181">
    <property type="entry name" value="TPR_TTI1_C"/>
    <property type="match status" value="1"/>
</dbReference>